<evidence type="ECO:0000256" key="6">
    <source>
        <dbReference type="ARBA" id="ARBA00023235"/>
    </source>
</evidence>
<evidence type="ECO:0000256" key="5">
    <source>
        <dbReference type="ARBA" id="ARBA00023125"/>
    </source>
</evidence>
<dbReference type="GO" id="GO:0006265">
    <property type="term" value="P:DNA topological change"/>
    <property type="evidence" value="ECO:0007669"/>
    <property type="project" value="InterPro"/>
</dbReference>
<dbReference type="GO" id="GO:0003677">
    <property type="term" value="F:DNA binding"/>
    <property type="evidence" value="ECO:0007669"/>
    <property type="project" value="UniProtKB-KW"/>
</dbReference>
<keyword evidence="6 9" id="KW-0413">Isomerase</keyword>
<keyword evidence="4" id="KW-0799">Topoisomerase</keyword>
<sequence>MRLRRSDSAGPGYRRVASGRGFGYRDAAGATVRDAELRARFDALAIPPAWTEVWIAPFPNGHIQATGIDGAGRRQYIYHPTWREQKDRIKHDRALALAETLPAARRQVTIDLRREDEVGVSRERALAAAFRMLDTGSLRVGSEQYASSHGSFGLSTLLGAHVAVRGGDTVELRFPAKSGQEWESDILDADLAAVVARLKRRGGRARLLAWRDDRGWHPLAAAEINEDVRARTGGDFTAKDFRTLHGTVAAAVSLAKHGPERTPTARKRAIARAMRDASAVLSNTPAIARASYVDPRILDLYADGVTIDPARLSSAESELRALLFS</sequence>
<evidence type="ECO:0000256" key="2">
    <source>
        <dbReference type="ARBA" id="ARBA00006645"/>
    </source>
</evidence>
<evidence type="ECO:0000256" key="3">
    <source>
        <dbReference type="ARBA" id="ARBA00012891"/>
    </source>
</evidence>
<dbReference type="InterPro" id="IPR011010">
    <property type="entry name" value="DNA_brk_join_enz"/>
</dbReference>
<evidence type="ECO:0000256" key="1">
    <source>
        <dbReference type="ARBA" id="ARBA00000213"/>
    </source>
</evidence>
<dbReference type="Pfam" id="PF01028">
    <property type="entry name" value="Topoisom_I"/>
    <property type="match status" value="1"/>
</dbReference>
<dbReference type="SUPFAM" id="SSF56349">
    <property type="entry name" value="DNA breaking-rejoining enzymes"/>
    <property type="match status" value="1"/>
</dbReference>
<dbReference type="InterPro" id="IPR013500">
    <property type="entry name" value="TopoI_cat_euk"/>
</dbReference>
<dbReference type="EC" id="5.6.2.1" evidence="3"/>
<evidence type="ECO:0000259" key="8">
    <source>
        <dbReference type="Pfam" id="PF21338"/>
    </source>
</evidence>
<comment type="similarity">
    <text evidence="2">Belongs to the type IB topoisomerase family.</text>
</comment>
<dbReference type="RefSeq" id="WP_179569605.1">
    <property type="nucleotide sequence ID" value="NZ_JACBZY010000001.1"/>
</dbReference>
<keyword evidence="10" id="KW-1185">Reference proteome</keyword>
<dbReference type="EMBL" id="JACBZY010000001">
    <property type="protein sequence ID" value="NYH00659.1"/>
    <property type="molecule type" value="Genomic_DNA"/>
</dbReference>
<dbReference type="AlphaFoldDB" id="A0A852YNB6"/>
<protein>
    <recommendedName>
        <fullName evidence="3">DNA topoisomerase</fullName>
        <ecNumber evidence="3">5.6.2.1</ecNumber>
    </recommendedName>
</protein>
<dbReference type="PRINTS" id="PR00416">
    <property type="entry name" value="EUTPISMRASEI"/>
</dbReference>
<evidence type="ECO:0000256" key="4">
    <source>
        <dbReference type="ARBA" id="ARBA00023029"/>
    </source>
</evidence>
<dbReference type="InterPro" id="IPR014711">
    <property type="entry name" value="TopoI_cat_a-hlx-sub_euk"/>
</dbReference>
<keyword evidence="5" id="KW-0238">DNA-binding</keyword>
<feature type="domain" description="DNA topoisomerase I catalytic core eukaryotic-type" evidence="7">
    <location>
        <begin position="81"/>
        <end position="289"/>
    </location>
</feature>
<dbReference type="SUPFAM" id="SSF55869">
    <property type="entry name" value="DNA topoisomerase I domain"/>
    <property type="match status" value="1"/>
</dbReference>
<dbReference type="Gene3D" id="1.10.132.120">
    <property type="match status" value="1"/>
</dbReference>
<evidence type="ECO:0000259" key="7">
    <source>
        <dbReference type="Pfam" id="PF01028"/>
    </source>
</evidence>
<dbReference type="Pfam" id="PF21338">
    <property type="entry name" value="Top1B_N_bact"/>
    <property type="match status" value="1"/>
</dbReference>
<organism evidence="9 10">
    <name type="scientific">Schumannella luteola</name>
    <dbReference type="NCBI Taxonomy" id="472059"/>
    <lineage>
        <taxon>Bacteria</taxon>
        <taxon>Bacillati</taxon>
        <taxon>Actinomycetota</taxon>
        <taxon>Actinomycetes</taxon>
        <taxon>Micrococcales</taxon>
        <taxon>Microbacteriaceae</taxon>
        <taxon>Schumannella</taxon>
    </lineage>
</organism>
<proteinExistence type="inferred from homology"/>
<feature type="domain" description="DNA topoisomerase IB N-terminal" evidence="8">
    <location>
        <begin position="21"/>
        <end position="69"/>
    </location>
</feature>
<dbReference type="InterPro" id="IPR035447">
    <property type="entry name" value="DNA_topo_I_N_sf"/>
</dbReference>
<dbReference type="PROSITE" id="PS52038">
    <property type="entry name" value="TOPO_IB_2"/>
    <property type="match status" value="1"/>
</dbReference>
<evidence type="ECO:0000313" key="9">
    <source>
        <dbReference type="EMBL" id="NYH00659.1"/>
    </source>
</evidence>
<comment type="caution">
    <text evidence="9">The sequence shown here is derived from an EMBL/GenBank/DDBJ whole genome shotgun (WGS) entry which is preliminary data.</text>
</comment>
<dbReference type="Proteomes" id="UP000553888">
    <property type="component" value="Unassembled WGS sequence"/>
</dbReference>
<evidence type="ECO:0000313" key="10">
    <source>
        <dbReference type="Proteomes" id="UP000553888"/>
    </source>
</evidence>
<comment type="catalytic activity">
    <reaction evidence="1">
        <text>ATP-independent breakage of single-stranded DNA, followed by passage and rejoining.</text>
        <dbReference type="EC" id="5.6.2.1"/>
    </reaction>
</comment>
<gene>
    <name evidence="9" type="ORF">BJ979_003284</name>
</gene>
<accession>A0A852YNB6</accession>
<dbReference type="Gene3D" id="3.90.15.10">
    <property type="entry name" value="Topoisomerase I, Chain A, domain 3"/>
    <property type="match status" value="1"/>
</dbReference>
<reference evidence="9 10" key="1">
    <citation type="submission" date="2020-07" db="EMBL/GenBank/DDBJ databases">
        <title>Sequencing the genomes of 1000 actinobacteria strains.</title>
        <authorList>
            <person name="Klenk H.-P."/>
        </authorList>
    </citation>
    <scope>NUCLEOTIDE SEQUENCE [LARGE SCALE GENOMIC DNA]</scope>
    <source>
        <strain evidence="9 10">DSM 23141</strain>
    </source>
</reference>
<name>A0A852YNB6_9MICO</name>
<dbReference type="GO" id="GO:0003917">
    <property type="term" value="F:DNA topoisomerase type I (single strand cut, ATP-independent) activity"/>
    <property type="evidence" value="ECO:0007669"/>
    <property type="project" value="UniProtKB-EC"/>
</dbReference>
<dbReference type="Gene3D" id="3.30.66.10">
    <property type="entry name" value="DNA topoisomerase I domain"/>
    <property type="match status" value="1"/>
</dbReference>
<dbReference type="InterPro" id="IPR049331">
    <property type="entry name" value="Top1B_N_bact"/>
</dbReference>
<dbReference type="InterPro" id="IPR001631">
    <property type="entry name" value="TopoI"/>
</dbReference>